<dbReference type="SUPFAM" id="SSF46689">
    <property type="entry name" value="Homeodomain-like"/>
    <property type="match status" value="1"/>
</dbReference>
<evidence type="ECO:0000313" key="7">
    <source>
        <dbReference type="Proteomes" id="UP001301731"/>
    </source>
</evidence>
<feature type="domain" description="HTH araC/xylS-type" evidence="5">
    <location>
        <begin position="184"/>
        <end position="285"/>
    </location>
</feature>
<gene>
    <name evidence="6" type="ORF">R2D22_32090</name>
</gene>
<dbReference type="InterPro" id="IPR035418">
    <property type="entry name" value="AraC-bd_2"/>
</dbReference>
<evidence type="ECO:0000256" key="3">
    <source>
        <dbReference type="ARBA" id="ARBA00023163"/>
    </source>
</evidence>
<dbReference type="PRINTS" id="PR00032">
    <property type="entry name" value="HTHARAC"/>
</dbReference>
<proteinExistence type="predicted"/>
<reference evidence="6 7" key="1">
    <citation type="submission" date="2023-10" db="EMBL/GenBank/DDBJ databases">
        <title>The genome sequence of Streptomyces sp. HUAS YS2.</title>
        <authorList>
            <person name="Mo P."/>
        </authorList>
    </citation>
    <scope>NUCLEOTIDE SEQUENCE [LARGE SCALE GENOMIC DNA]</scope>
    <source>
        <strain evidence="6 7">HUAS YS2</strain>
    </source>
</reference>
<accession>A0ABZ0M292</accession>
<feature type="region of interest" description="Disordered" evidence="4">
    <location>
        <begin position="1"/>
        <end position="27"/>
    </location>
</feature>
<organism evidence="6 7">
    <name type="scientific">Streptomyces solicathayae</name>
    <dbReference type="NCBI Taxonomy" id="3081768"/>
    <lineage>
        <taxon>Bacteria</taxon>
        <taxon>Bacillati</taxon>
        <taxon>Actinomycetota</taxon>
        <taxon>Actinomycetes</taxon>
        <taxon>Kitasatosporales</taxon>
        <taxon>Streptomycetaceae</taxon>
        <taxon>Streptomyces</taxon>
    </lineage>
</organism>
<dbReference type="InterPro" id="IPR009057">
    <property type="entry name" value="Homeodomain-like_sf"/>
</dbReference>
<evidence type="ECO:0000259" key="5">
    <source>
        <dbReference type="PROSITE" id="PS01124"/>
    </source>
</evidence>
<evidence type="ECO:0000256" key="1">
    <source>
        <dbReference type="ARBA" id="ARBA00023015"/>
    </source>
</evidence>
<evidence type="ECO:0000313" key="6">
    <source>
        <dbReference type="EMBL" id="WOX25773.1"/>
    </source>
</evidence>
<evidence type="ECO:0000256" key="2">
    <source>
        <dbReference type="ARBA" id="ARBA00023125"/>
    </source>
</evidence>
<dbReference type="Pfam" id="PF12833">
    <property type="entry name" value="HTH_18"/>
    <property type="match status" value="1"/>
</dbReference>
<dbReference type="PANTHER" id="PTHR46796">
    <property type="entry name" value="HTH-TYPE TRANSCRIPTIONAL ACTIVATOR RHAS-RELATED"/>
    <property type="match status" value="1"/>
</dbReference>
<evidence type="ECO:0000256" key="4">
    <source>
        <dbReference type="SAM" id="MobiDB-lite"/>
    </source>
</evidence>
<dbReference type="Pfam" id="PF14525">
    <property type="entry name" value="AraC_binding_2"/>
    <property type="match status" value="1"/>
</dbReference>
<dbReference type="PROSITE" id="PS01124">
    <property type="entry name" value="HTH_ARAC_FAMILY_2"/>
    <property type="match status" value="1"/>
</dbReference>
<keyword evidence="7" id="KW-1185">Reference proteome</keyword>
<keyword evidence="3" id="KW-0804">Transcription</keyword>
<keyword evidence="1" id="KW-0805">Transcription regulation</keyword>
<dbReference type="EMBL" id="CP137573">
    <property type="protein sequence ID" value="WOX25773.1"/>
    <property type="molecule type" value="Genomic_DNA"/>
</dbReference>
<name>A0ABZ0M292_9ACTN</name>
<dbReference type="RefSeq" id="WP_318108505.1">
    <property type="nucleotide sequence ID" value="NZ_CP137573.1"/>
</dbReference>
<protein>
    <submittedName>
        <fullName evidence="6">Helix-turn-helix domain-containing protein</fullName>
    </submittedName>
</protein>
<dbReference type="InterPro" id="IPR020449">
    <property type="entry name" value="Tscrpt_reg_AraC-type_HTH"/>
</dbReference>
<dbReference type="InterPro" id="IPR050204">
    <property type="entry name" value="AraC_XylS_family_regulators"/>
</dbReference>
<dbReference type="SMART" id="SM00342">
    <property type="entry name" value="HTH_ARAC"/>
    <property type="match status" value="1"/>
</dbReference>
<dbReference type="PANTHER" id="PTHR46796:SF6">
    <property type="entry name" value="ARAC SUBFAMILY"/>
    <property type="match status" value="1"/>
</dbReference>
<dbReference type="Proteomes" id="UP001301731">
    <property type="component" value="Chromosome"/>
</dbReference>
<dbReference type="InterPro" id="IPR018060">
    <property type="entry name" value="HTH_AraC"/>
</dbReference>
<dbReference type="Gene3D" id="1.10.10.60">
    <property type="entry name" value="Homeodomain-like"/>
    <property type="match status" value="1"/>
</dbReference>
<keyword evidence="2" id="KW-0238">DNA-binding</keyword>
<sequence length="300" mass="33491">MPLTLMSPASARVPRQAPDPTSPSSRSGWLVRMVSEMPDTDDRNQVYLGVHVRGPVTVVRERAETLLEPNDLVFCDPARRHLLRFGEDCRMIFFRVPRCYLGVTESELDRVLGVPVRGGEGIGALASDFLTALAARAEFRRSTIGDRRARTAVHLLSVLVMELLDADATDEADDAPGAVNEMLSRIHAYIEEHLMDPDLSPESIARAHHISVRYLQKLFQNDGSTVSQWVRQRRLEFCRLELSRSRARRTTMAAVAHRWGFSSPSHFSRTFRGAYGISPSEWQALATSAVAPTTVRTPVA</sequence>